<keyword evidence="2" id="KW-1185">Reference proteome</keyword>
<reference evidence="1" key="1">
    <citation type="journal article" date="2023" name="Science">
        <title>Genome structures resolve the early diversification of teleost fishes.</title>
        <authorList>
            <person name="Parey E."/>
            <person name="Louis A."/>
            <person name="Montfort J."/>
            <person name="Bouchez O."/>
            <person name="Roques C."/>
            <person name="Iampietro C."/>
            <person name="Lluch J."/>
            <person name="Castinel A."/>
            <person name="Donnadieu C."/>
            <person name="Desvignes T."/>
            <person name="Floi Bucao C."/>
            <person name="Jouanno E."/>
            <person name="Wen M."/>
            <person name="Mejri S."/>
            <person name="Dirks R."/>
            <person name="Jansen H."/>
            <person name="Henkel C."/>
            <person name="Chen W.J."/>
            <person name="Zahm M."/>
            <person name="Cabau C."/>
            <person name="Klopp C."/>
            <person name="Thompson A.W."/>
            <person name="Robinson-Rechavi M."/>
            <person name="Braasch I."/>
            <person name="Lecointre G."/>
            <person name="Bobe J."/>
            <person name="Postlethwait J.H."/>
            <person name="Berthelot C."/>
            <person name="Roest Crollius H."/>
            <person name="Guiguen Y."/>
        </authorList>
    </citation>
    <scope>NUCLEOTIDE SEQUENCE</scope>
    <source>
        <strain evidence="1">NC1722</strain>
    </source>
</reference>
<name>A0AAD7TDF1_9TELE</name>
<protein>
    <submittedName>
        <fullName evidence="1">Uncharacterized protein</fullName>
    </submittedName>
</protein>
<accession>A0AAD7TDF1</accession>
<dbReference type="EMBL" id="JAINUG010000001">
    <property type="protein sequence ID" value="KAJ8418876.1"/>
    <property type="molecule type" value="Genomic_DNA"/>
</dbReference>
<sequence>MKVPNKLSRSNDSPMNKHIKSIVQCQLQGMGKACNRIPTDSFRRVGRHNVARIVMDILFQQSRIASSPGKHGGDRWLSSIIGHGLWMFTAYVAQCPVCLLQLLLDGTDGRNASVTCPSSDNIWETSWLFITKIHTTSEYLPGSRPAL</sequence>
<organism evidence="1 2">
    <name type="scientific">Aldrovandia affinis</name>
    <dbReference type="NCBI Taxonomy" id="143900"/>
    <lineage>
        <taxon>Eukaryota</taxon>
        <taxon>Metazoa</taxon>
        <taxon>Chordata</taxon>
        <taxon>Craniata</taxon>
        <taxon>Vertebrata</taxon>
        <taxon>Euteleostomi</taxon>
        <taxon>Actinopterygii</taxon>
        <taxon>Neopterygii</taxon>
        <taxon>Teleostei</taxon>
        <taxon>Notacanthiformes</taxon>
        <taxon>Halosauridae</taxon>
        <taxon>Aldrovandia</taxon>
    </lineage>
</organism>
<evidence type="ECO:0000313" key="1">
    <source>
        <dbReference type="EMBL" id="KAJ8418876.1"/>
    </source>
</evidence>
<comment type="caution">
    <text evidence="1">The sequence shown here is derived from an EMBL/GenBank/DDBJ whole genome shotgun (WGS) entry which is preliminary data.</text>
</comment>
<proteinExistence type="predicted"/>
<dbReference type="Proteomes" id="UP001221898">
    <property type="component" value="Unassembled WGS sequence"/>
</dbReference>
<gene>
    <name evidence="1" type="ORF">AAFF_G00003750</name>
</gene>
<dbReference type="AlphaFoldDB" id="A0AAD7TDF1"/>
<evidence type="ECO:0000313" key="2">
    <source>
        <dbReference type="Proteomes" id="UP001221898"/>
    </source>
</evidence>